<evidence type="ECO:0000313" key="1">
    <source>
        <dbReference type="EMBL" id="SAL74357.1"/>
    </source>
</evidence>
<dbReference type="EMBL" id="FCOK02000154">
    <property type="protein sequence ID" value="SAL74357.1"/>
    <property type="molecule type" value="Genomic_DNA"/>
</dbReference>
<dbReference type="RefSeq" id="WP_156529213.1">
    <property type="nucleotide sequence ID" value="NZ_FCOK02000154.1"/>
</dbReference>
<organism evidence="1 2">
    <name type="scientific">Caballeronia udeis</name>
    <dbReference type="NCBI Taxonomy" id="1232866"/>
    <lineage>
        <taxon>Bacteria</taxon>
        <taxon>Pseudomonadati</taxon>
        <taxon>Pseudomonadota</taxon>
        <taxon>Betaproteobacteria</taxon>
        <taxon>Burkholderiales</taxon>
        <taxon>Burkholderiaceae</taxon>
        <taxon>Caballeronia</taxon>
    </lineage>
</organism>
<dbReference type="OrthoDB" id="9791637at2"/>
<protein>
    <submittedName>
        <fullName evidence="1">Uncharacterized protein</fullName>
    </submittedName>
</protein>
<dbReference type="Proteomes" id="UP000054683">
    <property type="component" value="Unassembled WGS sequence"/>
</dbReference>
<name>A0A158JZP9_9BURK</name>
<proteinExistence type="predicted"/>
<gene>
    <name evidence="1" type="ORF">AWB69_09174</name>
</gene>
<dbReference type="AlphaFoldDB" id="A0A158JZP9"/>
<accession>A0A158JZP9</accession>
<sequence length="47" mass="5450">MNPRLLYINGEWTEAGGGDCRDVIDPDEYTDLKHAYINFEPKAMGWF</sequence>
<reference evidence="1 2" key="1">
    <citation type="submission" date="2016-01" db="EMBL/GenBank/DDBJ databases">
        <authorList>
            <person name="Oliw E.H."/>
        </authorList>
    </citation>
    <scope>NUCLEOTIDE SEQUENCE [LARGE SCALE GENOMIC DNA]</scope>
    <source>
        <strain evidence="1">LMG 27134</strain>
    </source>
</reference>
<evidence type="ECO:0000313" key="2">
    <source>
        <dbReference type="Proteomes" id="UP000054683"/>
    </source>
</evidence>